<reference evidence="1" key="2">
    <citation type="submission" date="2020-09" db="EMBL/GenBank/DDBJ databases">
        <authorList>
            <person name="Sun Q."/>
            <person name="Zhou Y."/>
        </authorList>
    </citation>
    <scope>NUCLEOTIDE SEQUENCE</scope>
    <source>
        <strain evidence="1">CGMCC 1.15958</strain>
    </source>
</reference>
<proteinExistence type="predicted"/>
<evidence type="ECO:0000313" key="1">
    <source>
        <dbReference type="EMBL" id="GGD53229.1"/>
    </source>
</evidence>
<comment type="caution">
    <text evidence="1">The sequence shown here is derived from an EMBL/GenBank/DDBJ whole genome shotgun (WGS) entry which is preliminary data.</text>
</comment>
<keyword evidence="2" id="KW-1185">Reference proteome</keyword>
<dbReference type="Proteomes" id="UP000609064">
    <property type="component" value="Unassembled WGS sequence"/>
</dbReference>
<protein>
    <submittedName>
        <fullName evidence="1">Uncharacterized protein</fullName>
    </submittedName>
</protein>
<accession>A0A916YMN8</accession>
<dbReference type="AlphaFoldDB" id="A0A916YMN8"/>
<sequence length="152" mass="16849">MVSITAKVSHTDHEKFLQIGRQQFGCENSFQFANFLVQKVLSGELAIIKDNAALQLKAIQQAEMVTALNDELQKAKTLLPDLAYKKGYADAETNFKKKAGATGLKAEFYDLHVANRNTGCGVLGGCIFGRSDVKQQISYIKTISEYERRNGQ</sequence>
<reference evidence="1" key="1">
    <citation type="journal article" date="2014" name="Int. J. Syst. Evol. Microbiol.">
        <title>Complete genome sequence of Corynebacterium casei LMG S-19264T (=DSM 44701T), isolated from a smear-ripened cheese.</title>
        <authorList>
            <consortium name="US DOE Joint Genome Institute (JGI-PGF)"/>
            <person name="Walter F."/>
            <person name="Albersmeier A."/>
            <person name="Kalinowski J."/>
            <person name="Ruckert C."/>
        </authorList>
    </citation>
    <scope>NUCLEOTIDE SEQUENCE</scope>
    <source>
        <strain evidence="1">CGMCC 1.15958</strain>
    </source>
</reference>
<dbReference type="RefSeq" id="WP_188765605.1">
    <property type="nucleotide sequence ID" value="NZ_BMKK01000003.1"/>
</dbReference>
<evidence type="ECO:0000313" key="2">
    <source>
        <dbReference type="Proteomes" id="UP000609064"/>
    </source>
</evidence>
<gene>
    <name evidence="1" type="ORF">GCM10011514_16690</name>
</gene>
<name>A0A916YMN8_9BACT</name>
<organism evidence="1 2">
    <name type="scientific">Emticicia aquatilis</name>
    <dbReference type="NCBI Taxonomy" id="1537369"/>
    <lineage>
        <taxon>Bacteria</taxon>
        <taxon>Pseudomonadati</taxon>
        <taxon>Bacteroidota</taxon>
        <taxon>Cytophagia</taxon>
        <taxon>Cytophagales</taxon>
        <taxon>Leadbetterellaceae</taxon>
        <taxon>Emticicia</taxon>
    </lineage>
</organism>
<dbReference type="EMBL" id="BMKK01000003">
    <property type="protein sequence ID" value="GGD53229.1"/>
    <property type="molecule type" value="Genomic_DNA"/>
</dbReference>